<feature type="compositionally biased region" description="Basic and acidic residues" evidence="1">
    <location>
        <begin position="70"/>
        <end position="85"/>
    </location>
</feature>
<proteinExistence type="predicted"/>
<evidence type="ECO:0000313" key="2">
    <source>
        <dbReference type="EMBL" id="CAH8389278.1"/>
    </source>
</evidence>
<name>A0ABC8M108_ERUVS</name>
<evidence type="ECO:0000256" key="1">
    <source>
        <dbReference type="SAM" id="MobiDB-lite"/>
    </source>
</evidence>
<dbReference type="Proteomes" id="UP001642260">
    <property type="component" value="Unassembled WGS sequence"/>
</dbReference>
<feature type="compositionally biased region" description="Basic and acidic residues" evidence="1">
    <location>
        <begin position="36"/>
        <end position="45"/>
    </location>
</feature>
<keyword evidence="3" id="KW-1185">Reference proteome</keyword>
<dbReference type="AlphaFoldDB" id="A0ABC8M108"/>
<comment type="caution">
    <text evidence="2">The sequence shown here is derived from an EMBL/GenBank/DDBJ whole genome shotgun (WGS) entry which is preliminary data.</text>
</comment>
<organism evidence="2 3">
    <name type="scientific">Eruca vesicaria subsp. sativa</name>
    <name type="common">Garden rocket</name>
    <name type="synonym">Eruca sativa</name>
    <dbReference type="NCBI Taxonomy" id="29727"/>
    <lineage>
        <taxon>Eukaryota</taxon>
        <taxon>Viridiplantae</taxon>
        <taxon>Streptophyta</taxon>
        <taxon>Embryophyta</taxon>
        <taxon>Tracheophyta</taxon>
        <taxon>Spermatophyta</taxon>
        <taxon>Magnoliopsida</taxon>
        <taxon>eudicotyledons</taxon>
        <taxon>Gunneridae</taxon>
        <taxon>Pentapetalae</taxon>
        <taxon>rosids</taxon>
        <taxon>malvids</taxon>
        <taxon>Brassicales</taxon>
        <taxon>Brassicaceae</taxon>
        <taxon>Brassiceae</taxon>
        <taxon>Eruca</taxon>
    </lineage>
</organism>
<gene>
    <name evidence="2" type="ORF">ERUC_LOCUS41761</name>
</gene>
<protein>
    <submittedName>
        <fullName evidence="2">Uncharacterized protein</fullName>
    </submittedName>
</protein>
<accession>A0ABC8M108</accession>
<dbReference type="EMBL" id="CAKOAT010829598">
    <property type="protein sequence ID" value="CAH8389278.1"/>
    <property type="molecule type" value="Genomic_DNA"/>
</dbReference>
<feature type="region of interest" description="Disordered" evidence="1">
    <location>
        <begin position="1"/>
        <end position="126"/>
    </location>
</feature>
<sequence length="154" mass="17472">MEETNVDAGSLATPVSKKKIVKKDNLEENEDFMETNLEKPEDRTKTAKMLRAQSKKEKAQKGSMKPAAKMRLDKSVHSDTKKRNSEGGSTEMQIAESLKSKNKNARAVTPSTKKSEQILKSHPKRNHIVIEEEEHIKSLRLPKTEHIQVVLKRS</sequence>
<evidence type="ECO:0000313" key="3">
    <source>
        <dbReference type="Proteomes" id="UP001642260"/>
    </source>
</evidence>
<reference evidence="2 3" key="1">
    <citation type="submission" date="2022-03" db="EMBL/GenBank/DDBJ databases">
        <authorList>
            <person name="Macdonald S."/>
            <person name="Ahmed S."/>
            <person name="Newling K."/>
        </authorList>
    </citation>
    <scope>NUCLEOTIDE SEQUENCE [LARGE SCALE GENOMIC DNA]</scope>
</reference>